<name>A0A3G3JY94_9BACL</name>
<dbReference type="GO" id="GO:0036218">
    <property type="term" value="F:dTTP diphosphatase activity"/>
    <property type="evidence" value="ECO:0007669"/>
    <property type="project" value="RHEA"/>
</dbReference>
<dbReference type="GO" id="GO:0009117">
    <property type="term" value="P:nucleotide metabolic process"/>
    <property type="evidence" value="ECO:0007669"/>
    <property type="project" value="UniProtKB-KW"/>
</dbReference>
<protein>
    <recommendedName>
        <fullName evidence="3">dTTP/UTP pyrophosphatase</fullName>
        <shortName evidence="3">dTTPase/UTPase</shortName>
        <ecNumber evidence="3">3.6.1.9</ecNumber>
    </recommendedName>
    <alternativeName>
        <fullName evidence="3">Nucleoside triphosphate pyrophosphatase</fullName>
    </alternativeName>
    <alternativeName>
        <fullName evidence="3">Nucleotide pyrophosphatase</fullName>
        <shortName evidence="3">Nucleotide PPase</shortName>
    </alternativeName>
</protein>
<evidence type="ECO:0000313" key="4">
    <source>
        <dbReference type="EMBL" id="AYQ73214.1"/>
    </source>
</evidence>
<evidence type="ECO:0000313" key="5">
    <source>
        <dbReference type="Proteomes" id="UP000269097"/>
    </source>
</evidence>
<comment type="function">
    <text evidence="3">Nucleoside triphosphate pyrophosphatase that hydrolyzes dTTP and UTP. May have a dual role in cell division arrest and in preventing the incorporation of modified nucleotides into cellular nucleic acids.</text>
</comment>
<evidence type="ECO:0000256" key="3">
    <source>
        <dbReference type="HAMAP-Rule" id="MF_00528"/>
    </source>
</evidence>
<dbReference type="PANTHER" id="PTHR43213">
    <property type="entry name" value="BIFUNCTIONAL DTTP/UTP PYROPHOSPHATASE/METHYLTRANSFERASE PROTEIN-RELATED"/>
    <property type="match status" value="1"/>
</dbReference>
<comment type="caution">
    <text evidence="3">Lacks conserved residue(s) required for the propagation of feature annotation.</text>
</comment>
<organism evidence="4 5">
    <name type="scientific">Cohnella candidum</name>
    <dbReference type="NCBI Taxonomy" id="2674991"/>
    <lineage>
        <taxon>Bacteria</taxon>
        <taxon>Bacillati</taxon>
        <taxon>Bacillota</taxon>
        <taxon>Bacilli</taxon>
        <taxon>Bacillales</taxon>
        <taxon>Paenibacillaceae</taxon>
        <taxon>Cohnella</taxon>
    </lineage>
</organism>
<evidence type="ECO:0000256" key="2">
    <source>
        <dbReference type="ARBA" id="ARBA00022801"/>
    </source>
</evidence>
<dbReference type="GO" id="GO:0005737">
    <property type="term" value="C:cytoplasm"/>
    <property type="evidence" value="ECO:0007669"/>
    <property type="project" value="UniProtKB-SubCell"/>
</dbReference>
<sequence length="201" mass="21404">MCAAQVPTLILASSSPRRQELVRALGLPVSVRPSQADESTPEGWAPDRIVEELAHRKAKTVWENSLGTQDTPAIVIGSDTIVVIDGDVLGKPKDEADAIGMLTRLAGRSHEVFTGVCCIGLQDGKTSISHRRTVVRMRALSPDQIRRYVASGEPMDKAGAYGIQGLGAVLVDSLEGCYFNVVGLPLSLLAEQLEAFGVSVP</sequence>
<feature type="active site" description="Proton acceptor" evidence="3">
    <location>
        <position position="79"/>
    </location>
</feature>
<dbReference type="GO" id="GO:0036221">
    <property type="term" value="F:UTP diphosphatase activity"/>
    <property type="evidence" value="ECO:0007669"/>
    <property type="project" value="RHEA"/>
</dbReference>
<keyword evidence="3" id="KW-0963">Cytoplasm</keyword>
<feature type="site" description="Important for substrate specificity" evidence="3">
    <location>
        <position position="164"/>
    </location>
</feature>
<dbReference type="Proteomes" id="UP000269097">
    <property type="component" value="Chromosome"/>
</dbReference>
<dbReference type="Pfam" id="PF02545">
    <property type="entry name" value="Maf"/>
    <property type="match status" value="1"/>
</dbReference>
<gene>
    <name evidence="4" type="ORF">EAV92_11920</name>
</gene>
<dbReference type="Gene3D" id="3.90.950.10">
    <property type="match status" value="1"/>
</dbReference>
<dbReference type="PIRSF" id="PIRSF006305">
    <property type="entry name" value="Maf"/>
    <property type="match status" value="1"/>
</dbReference>
<dbReference type="CDD" id="cd00555">
    <property type="entry name" value="Maf"/>
    <property type="match status" value="1"/>
</dbReference>
<dbReference type="InterPro" id="IPR003697">
    <property type="entry name" value="Maf-like"/>
</dbReference>
<comment type="similarity">
    <text evidence="3">Belongs to the Maf family. YhdE subfamily.</text>
</comment>
<proteinExistence type="inferred from homology"/>
<feature type="site" description="Important for substrate specificity" evidence="3">
    <location>
        <position position="17"/>
    </location>
</feature>
<accession>A0A3G3JY94</accession>
<keyword evidence="2 3" id="KW-0378">Hydrolase</keyword>
<dbReference type="EMBL" id="CP033433">
    <property type="protein sequence ID" value="AYQ73214.1"/>
    <property type="molecule type" value="Genomic_DNA"/>
</dbReference>
<dbReference type="SUPFAM" id="SSF52972">
    <property type="entry name" value="ITPase-like"/>
    <property type="match status" value="1"/>
</dbReference>
<comment type="catalytic activity">
    <reaction evidence="3">
        <text>UTP + H2O = UMP + diphosphate + H(+)</text>
        <dbReference type="Rhea" id="RHEA:29395"/>
        <dbReference type="ChEBI" id="CHEBI:15377"/>
        <dbReference type="ChEBI" id="CHEBI:15378"/>
        <dbReference type="ChEBI" id="CHEBI:33019"/>
        <dbReference type="ChEBI" id="CHEBI:46398"/>
        <dbReference type="ChEBI" id="CHEBI:57865"/>
        <dbReference type="EC" id="3.6.1.9"/>
    </reaction>
</comment>
<dbReference type="KEGG" id="coh:EAV92_11920"/>
<dbReference type="InterPro" id="IPR029001">
    <property type="entry name" value="ITPase-like_fam"/>
</dbReference>
<dbReference type="HAMAP" id="MF_00528">
    <property type="entry name" value="Maf"/>
    <property type="match status" value="1"/>
</dbReference>
<dbReference type="NCBIfam" id="TIGR00172">
    <property type="entry name" value="maf"/>
    <property type="match status" value="1"/>
</dbReference>
<keyword evidence="5" id="KW-1185">Reference proteome</keyword>
<feature type="site" description="Important for substrate specificity" evidence="3">
    <location>
        <position position="80"/>
    </location>
</feature>
<comment type="cofactor">
    <cofactor evidence="1 3">
        <name>a divalent metal cation</name>
        <dbReference type="ChEBI" id="CHEBI:60240"/>
    </cofactor>
</comment>
<dbReference type="EC" id="3.6.1.9" evidence="3"/>
<dbReference type="RefSeq" id="WP_123041296.1">
    <property type="nucleotide sequence ID" value="NZ_CP033433.1"/>
</dbReference>
<reference evidence="4 5" key="1">
    <citation type="submission" date="2018-10" db="EMBL/GenBank/DDBJ databases">
        <title>Genome Sequence of Cohnella sp.</title>
        <authorList>
            <person name="Srinivasan S."/>
            <person name="Kim M.K."/>
        </authorList>
    </citation>
    <scope>NUCLEOTIDE SEQUENCE [LARGE SCALE GENOMIC DNA]</scope>
    <source>
        <strain evidence="4 5">18JY8-7</strain>
    </source>
</reference>
<comment type="subcellular location">
    <subcellularLocation>
        <location evidence="3">Cytoplasm</location>
    </subcellularLocation>
</comment>
<comment type="catalytic activity">
    <reaction evidence="3">
        <text>dTTP + H2O = dTMP + diphosphate + H(+)</text>
        <dbReference type="Rhea" id="RHEA:28534"/>
        <dbReference type="ChEBI" id="CHEBI:15377"/>
        <dbReference type="ChEBI" id="CHEBI:15378"/>
        <dbReference type="ChEBI" id="CHEBI:33019"/>
        <dbReference type="ChEBI" id="CHEBI:37568"/>
        <dbReference type="ChEBI" id="CHEBI:63528"/>
        <dbReference type="EC" id="3.6.1.9"/>
    </reaction>
</comment>
<keyword evidence="3" id="KW-0546">Nucleotide metabolism</keyword>
<dbReference type="PANTHER" id="PTHR43213:SF5">
    <property type="entry name" value="BIFUNCTIONAL DTTP_UTP PYROPHOSPHATASE_METHYLTRANSFERASE PROTEIN-RELATED"/>
    <property type="match status" value="1"/>
</dbReference>
<dbReference type="AlphaFoldDB" id="A0A3G3JY94"/>
<evidence type="ECO:0000256" key="1">
    <source>
        <dbReference type="ARBA" id="ARBA00001968"/>
    </source>
</evidence>